<protein>
    <recommendedName>
        <fullName evidence="4">G protein-coupled receptor</fullName>
    </recommendedName>
</protein>
<keyword evidence="1" id="KW-0472">Membrane</keyword>
<evidence type="ECO:0008006" key="4">
    <source>
        <dbReference type="Google" id="ProtNLM"/>
    </source>
</evidence>
<feature type="transmembrane region" description="Helical" evidence="1">
    <location>
        <begin position="29"/>
        <end position="54"/>
    </location>
</feature>
<proteinExistence type="predicted"/>
<feature type="transmembrane region" description="Helical" evidence="1">
    <location>
        <begin position="74"/>
        <end position="94"/>
    </location>
</feature>
<comment type="caution">
    <text evidence="2">The sequence shown here is derived from an EMBL/GenBank/DDBJ whole genome shotgun (WGS) entry which is preliminary data.</text>
</comment>
<accession>A0AAN4ZDK0</accession>
<evidence type="ECO:0000313" key="3">
    <source>
        <dbReference type="Proteomes" id="UP001328107"/>
    </source>
</evidence>
<gene>
    <name evidence="2" type="ORF">PMAYCL1PPCAC_08199</name>
</gene>
<name>A0AAN4ZDK0_9BILA</name>
<feature type="non-terminal residue" evidence="2">
    <location>
        <position position="1"/>
    </location>
</feature>
<keyword evidence="1" id="KW-1133">Transmembrane helix</keyword>
<evidence type="ECO:0000313" key="2">
    <source>
        <dbReference type="EMBL" id="GMR38004.1"/>
    </source>
</evidence>
<dbReference type="Proteomes" id="UP001328107">
    <property type="component" value="Unassembled WGS sequence"/>
</dbReference>
<evidence type="ECO:0000256" key="1">
    <source>
        <dbReference type="SAM" id="Phobius"/>
    </source>
</evidence>
<keyword evidence="3" id="KW-1185">Reference proteome</keyword>
<keyword evidence="1" id="KW-0812">Transmembrane</keyword>
<dbReference type="EMBL" id="BTRK01000002">
    <property type="protein sequence ID" value="GMR38004.1"/>
    <property type="molecule type" value="Genomic_DNA"/>
</dbReference>
<dbReference type="AlphaFoldDB" id="A0AAN4ZDK0"/>
<sequence>NPHLRWRERNLNWFAYGYWPDNIRFLVKYGSYVCILACVVFLLLPFIHLLIIIIQNLRELTSIQSEKRVQLGPAKTIVIQIIVMVSFLILPFVAVV</sequence>
<organism evidence="2 3">
    <name type="scientific">Pristionchus mayeri</name>
    <dbReference type="NCBI Taxonomy" id="1317129"/>
    <lineage>
        <taxon>Eukaryota</taxon>
        <taxon>Metazoa</taxon>
        <taxon>Ecdysozoa</taxon>
        <taxon>Nematoda</taxon>
        <taxon>Chromadorea</taxon>
        <taxon>Rhabditida</taxon>
        <taxon>Rhabditina</taxon>
        <taxon>Diplogasteromorpha</taxon>
        <taxon>Diplogasteroidea</taxon>
        <taxon>Neodiplogasteridae</taxon>
        <taxon>Pristionchus</taxon>
    </lineage>
</organism>
<reference evidence="3" key="1">
    <citation type="submission" date="2022-10" db="EMBL/GenBank/DDBJ databases">
        <title>Genome assembly of Pristionchus species.</title>
        <authorList>
            <person name="Yoshida K."/>
            <person name="Sommer R.J."/>
        </authorList>
    </citation>
    <scope>NUCLEOTIDE SEQUENCE [LARGE SCALE GENOMIC DNA]</scope>
    <source>
        <strain evidence="3">RS5460</strain>
    </source>
</reference>
<feature type="non-terminal residue" evidence="2">
    <location>
        <position position="96"/>
    </location>
</feature>